<dbReference type="PANTHER" id="PTHR13847">
    <property type="entry name" value="SARCOSINE DEHYDROGENASE-RELATED"/>
    <property type="match status" value="1"/>
</dbReference>
<keyword evidence="1 4" id="KW-0560">Oxidoreductase</keyword>
<accession>A0A076NGW5</accession>
<dbReference type="STRING" id="156978.CIMIT_07245"/>
<dbReference type="PANTHER" id="PTHR13847:SF289">
    <property type="entry name" value="GLYCINE OXIDASE"/>
    <property type="match status" value="1"/>
</dbReference>
<dbReference type="OrthoDB" id="9806257at2"/>
<organism evidence="3 5">
    <name type="scientific">Corynebacterium imitans</name>
    <dbReference type="NCBI Taxonomy" id="156978"/>
    <lineage>
        <taxon>Bacteria</taxon>
        <taxon>Bacillati</taxon>
        <taxon>Actinomycetota</taxon>
        <taxon>Actinomycetes</taxon>
        <taxon>Mycobacteriales</taxon>
        <taxon>Corynebacteriaceae</taxon>
        <taxon>Corynebacterium</taxon>
    </lineage>
</organism>
<evidence type="ECO:0000313" key="5">
    <source>
        <dbReference type="Proteomes" id="UP000028780"/>
    </source>
</evidence>
<keyword evidence="5" id="KW-1185">Reference proteome</keyword>
<dbReference type="Gene3D" id="3.50.50.60">
    <property type="entry name" value="FAD/NAD(P)-binding domain"/>
    <property type="match status" value="2"/>
</dbReference>
<dbReference type="Gene3D" id="3.30.9.10">
    <property type="entry name" value="D-Amino Acid Oxidase, subunit A, domain 2"/>
    <property type="match status" value="1"/>
</dbReference>
<dbReference type="AlphaFoldDB" id="A0A076NGW5"/>
<dbReference type="EC" id="1.4.3.19" evidence="4"/>
<dbReference type="Proteomes" id="UP000215374">
    <property type="component" value="Chromosome 1"/>
</dbReference>
<dbReference type="SUPFAM" id="SSF51905">
    <property type="entry name" value="FAD/NAD(P)-binding domain"/>
    <property type="match status" value="1"/>
</dbReference>
<dbReference type="Proteomes" id="UP000028780">
    <property type="component" value="Chromosome"/>
</dbReference>
<evidence type="ECO:0000256" key="1">
    <source>
        <dbReference type="ARBA" id="ARBA00023002"/>
    </source>
</evidence>
<evidence type="ECO:0000313" key="6">
    <source>
        <dbReference type="Proteomes" id="UP000215374"/>
    </source>
</evidence>
<dbReference type="HOGENOM" id="CLU_007884_9_0_11"/>
<dbReference type="EMBL" id="LT906467">
    <property type="protein sequence ID" value="SNV74414.1"/>
    <property type="molecule type" value="Genomic_DNA"/>
</dbReference>
<reference evidence="3 5" key="1">
    <citation type="submission" date="2014-08" db="EMBL/GenBank/DDBJ databases">
        <title>Complete genome sequence of Corynebacterium imitans DSM 44264, isolated from a five-month-old boy with suspected pharyngeal diphtheria.</title>
        <authorList>
            <person name="Mollmann S."/>
            <person name="Albersmeier A."/>
            <person name="Ruckert C."/>
            <person name="Tauch A."/>
        </authorList>
    </citation>
    <scope>NUCLEOTIDE SEQUENCE [LARGE SCALE GENOMIC DNA]</scope>
    <source>
        <strain evidence="3 5">DSM 44264</strain>
    </source>
</reference>
<evidence type="ECO:0000313" key="4">
    <source>
        <dbReference type="EMBL" id="SNV74414.1"/>
    </source>
</evidence>
<dbReference type="GO" id="GO:0005737">
    <property type="term" value="C:cytoplasm"/>
    <property type="evidence" value="ECO:0007669"/>
    <property type="project" value="TreeGrafter"/>
</dbReference>
<dbReference type="EMBL" id="CP009211">
    <property type="protein sequence ID" value="AIJ33719.1"/>
    <property type="molecule type" value="Genomic_DNA"/>
</dbReference>
<feature type="domain" description="FAD dependent oxidoreductase" evidence="2">
    <location>
        <begin position="4"/>
        <end position="391"/>
    </location>
</feature>
<dbReference type="InterPro" id="IPR036188">
    <property type="entry name" value="FAD/NAD-bd_sf"/>
</dbReference>
<name>A0A076NGW5_9CORY</name>
<reference evidence="4 6" key="2">
    <citation type="submission" date="2017-06" db="EMBL/GenBank/DDBJ databases">
        <authorList>
            <consortium name="Pathogen Informatics"/>
        </authorList>
    </citation>
    <scope>NUCLEOTIDE SEQUENCE [LARGE SCALE GENOMIC DNA]</scope>
    <source>
        <strain evidence="4 6">NCTC13015</strain>
    </source>
</reference>
<gene>
    <name evidence="4" type="primary">thiO_2</name>
    <name evidence="3" type="ORF">CIMIT_07245</name>
    <name evidence="4" type="ORF">SAMEA4535761_01509</name>
</gene>
<dbReference type="InterPro" id="IPR006076">
    <property type="entry name" value="FAD-dep_OxRdtase"/>
</dbReference>
<evidence type="ECO:0000313" key="3">
    <source>
        <dbReference type="EMBL" id="AIJ33719.1"/>
    </source>
</evidence>
<evidence type="ECO:0000259" key="2">
    <source>
        <dbReference type="Pfam" id="PF01266"/>
    </source>
</evidence>
<dbReference type="GO" id="GO:0043799">
    <property type="term" value="F:glycine oxidase activity"/>
    <property type="evidence" value="ECO:0007669"/>
    <property type="project" value="UniProtKB-EC"/>
</dbReference>
<proteinExistence type="predicted"/>
<dbReference type="KEGG" id="cii:CIMIT_07245"/>
<dbReference type="eggNOG" id="COG0665">
    <property type="taxonomic scope" value="Bacteria"/>
</dbReference>
<sequence length="415" mass="44891">MTRAIVIGAGMTGLSTAWFLQEYGYEVEVLDKIGVAGGSSWGNAGWLAPGKTIPLSNSSLWAYGPTALFDRNAALSVPVRIDPKLWAFCAQFMAHATQRAWDKTMAGLTPADMASLAAFDELEEGGVASKSYRAPYIIGFESENQAKGFLKEVDGAVRHGQEIPFHPVSLEEAREHAPMLTDKVKAIYKMEGQRFIEPGPYCQAIADSFTSRGGTITTGVEVTKVTSTRKPAVQLSTGEWKPADVVVVATGAWMPDLARELGVNTMVQAGRGYSFSVETEKTPECPVYLPEQKIACTPYQGRLRVAGTMEFRGPDESFQPGRVASMIHATAPMFRGINWDDRQDEWVGSRPVTPDGLPLVGATKAPNVYTNGGHGMWGIILGPLSGKMLAKQIATGEIDRTIAPFDPLRSRFAGL</sequence>
<dbReference type="Pfam" id="PF01266">
    <property type="entry name" value="DAO"/>
    <property type="match status" value="1"/>
</dbReference>
<dbReference type="SUPFAM" id="SSF54373">
    <property type="entry name" value="FAD-linked reductases, C-terminal domain"/>
    <property type="match status" value="1"/>
</dbReference>
<protein>
    <submittedName>
        <fullName evidence="3 4">Amino acid dehydrogenase</fullName>
        <ecNumber evidence="4">1.4.3.19</ecNumber>
    </submittedName>
</protein>